<dbReference type="PANTHER" id="PTHR10367">
    <property type="entry name" value="MRNA-CAPPING ENZYME"/>
    <property type="match status" value="1"/>
</dbReference>
<dbReference type="PANTHER" id="PTHR10367:SF17">
    <property type="entry name" value="MRNA-CAPPING ENZYME"/>
    <property type="match status" value="1"/>
</dbReference>
<feature type="domain" description="mRNA capping enzyme adenylation" evidence="2">
    <location>
        <begin position="275"/>
        <end position="457"/>
    </location>
</feature>
<dbReference type="Pfam" id="PF01331">
    <property type="entry name" value="mRNA_cap_enzyme"/>
    <property type="match status" value="1"/>
</dbReference>
<reference evidence="3 4" key="1">
    <citation type="submission" date="2013-07" db="EMBL/GenBank/DDBJ databases">
        <authorList>
            <person name="Stoco P.H."/>
            <person name="Wagner G."/>
            <person name="Gerber A."/>
            <person name="Zaha A."/>
            <person name="Thompson C."/>
            <person name="Bartholomeu D.C."/>
            <person name="Luckemeyer D.D."/>
            <person name="Bahia D."/>
            <person name="Loreto E."/>
            <person name="Prestes E.B."/>
            <person name="Lima F.M."/>
            <person name="Rodrigues-Luiz G."/>
            <person name="Vallejo G.A."/>
            <person name="Filho J.F."/>
            <person name="Monteiro K.M."/>
            <person name="Tyler K.M."/>
            <person name="de Almeida L.G."/>
            <person name="Ortiz M.F."/>
            <person name="Siervo M.A."/>
            <person name="de Moraes M.H."/>
            <person name="Cunha O.L."/>
            <person name="Mendonca-Neto R."/>
            <person name="Silva R."/>
            <person name="Teixeira S.M."/>
            <person name="Murta S.M."/>
            <person name="Sincero T.C."/>
            <person name="Mendes T.A."/>
            <person name="Urmenyi T.P."/>
            <person name="Silva V.G."/>
            <person name="da Rocha W.D."/>
            <person name="Andersson B."/>
            <person name="Romanha A.J."/>
            <person name="Steindel M."/>
            <person name="de Vasconcelos A.T."/>
            <person name="Grisard E.C."/>
        </authorList>
    </citation>
    <scope>NUCLEOTIDE SEQUENCE [LARGE SCALE GENOMIC DNA]</scope>
    <source>
        <strain evidence="3 4">SC58</strain>
    </source>
</reference>
<proteinExistence type="predicted"/>
<dbReference type="EMBL" id="AUPL01006234">
    <property type="protein sequence ID" value="ESL06097.1"/>
    <property type="molecule type" value="Genomic_DNA"/>
</dbReference>
<keyword evidence="4" id="KW-1185">Reference proteome</keyword>
<evidence type="ECO:0000313" key="4">
    <source>
        <dbReference type="Proteomes" id="UP000031737"/>
    </source>
</evidence>
<organism evidence="3 4">
    <name type="scientific">Trypanosoma rangeli SC58</name>
    <dbReference type="NCBI Taxonomy" id="429131"/>
    <lineage>
        <taxon>Eukaryota</taxon>
        <taxon>Discoba</taxon>
        <taxon>Euglenozoa</taxon>
        <taxon>Kinetoplastea</taxon>
        <taxon>Metakinetoplastina</taxon>
        <taxon>Trypanosomatida</taxon>
        <taxon>Trypanosomatidae</taxon>
        <taxon>Trypanosoma</taxon>
        <taxon>Herpetosoma</taxon>
    </lineage>
</organism>
<gene>
    <name evidence="3" type="ORF">TRSC58_06234</name>
</gene>
<comment type="caution">
    <text evidence="3">The sequence shown here is derived from an EMBL/GenBank/DDBJ whole genome shotgun (WGS) entry which is preliminary data.</text>
</comment>
<dbReference type="GO" id="GO:0006370">
    <property type="term" value="P:7-methylguanosine mRNA capping"/>
    <property type="evidence" value="ECO:0007669"/>
    <property type="project" value="InterPro"/>
</dbReference>
<evidence type="ECO:0000313" key="3">
    <source>
        <dbReference type="EMBL" id="ESL06097.1"/>
    </source>
</evidence>
<sequence>MSSFNPDAPVFIPTFLRQPAKNAMGAEGRDHASLVPHRGCPLVFLIFGCRGAGKTTQSERLAKEYNLLQISSGNIYLERKQPFVELRKILLEEFGEGKERRFNGVVLDRFVANSEFDAFYIQSVLDAVKLPVPFVFVLAIDPALAAERAGMRGDNKVAYQYWRAIEQKAQAVTGNVVYAPIGCLKTIRVTKEDTAEDVFREIETTIQTQLPVNPESIKLPRAARCEANGMKLIDNYEDYMGIVVDVHAAVGNVSGRKDTAPLSTIGAYLDKEYFSFGHKKLRSLLSTFHVTLKANGQRYLFVKHKCYGYIGFPAAFTHCYDVNNLFEGVEISCEVPPDAQKFITDKKRCDQSVEILFDTELVIHDGNPVFYVLDYLYLGGLEGKQMRFEARLNVLREFFGRLASVTSVIRLKDYVQINMLRTLMPKWEEAKIPIDGLVFQHSDVYKIGRDKFLVKWKPIEHCTVDCRLANGALEGGQWTFELMVTDDVSGNCGFGEIPYEGAHTTIPATVVHENHLCNGIIVELELMRGKEATEGEASPAVTRWSFRGVRNDKSSPNKYSIVKKIVELKHLTLEELVELCEKVPFYGCS</sequence>
<dbReference type="Gene3D" id="3.40.50.300">
    <property type="entry name" value="P-loop containing nucleotide triphosphate hydrolases"/>
    <property type="match status" value="1"/>
</dbReference>
<dbReference type="Gene3D" id="2.40.50.140">
    <property type="entry name" value="Nucleic acid-binding proteins"/>
    <property type="match status" value="1"/>
</dbReference>
<keyword evidence="3" id="KW-0548">Nucleotidyltransferase</keyword>
<dbReference type="InterPro" id="IPR027417">
    <property type="entry name" value="P-loop_NTPase"/>
</dbReference>
<name>A0A061IYL5_TRYRA</name>
<evidence type="ECO:0000259" key="2">
    <source>
        <dbReference type="Pfam" id="PF01331"/>
    </source>
</evidence>
<dbReference type="Proteomes" id="UP000031737">
    <property type="component" value="Unassembled WGS sequence"/>
</dbReference>
<dbReference type="OrthoDB" id="200924at2759"/>
<dbReference type="SUPFAM" id="SSF52540">
    <property type="entry name" value="P-loop containing nucleoside triphosphate hydrolases"/>
    <property type="match status" value="1"/>
</dbReference>
<dbReference type="InterPro" id="IPR001339">
    <property type="entry name" value="mRNA_cap_enzyme_adenylation"/>
</dbReference>
<accession>A0A061IYL5</accession>
<evidence type="ECO:0000256" key="1">
    <source>
        <dbReference type="ARBA" id="ARBA00044624"/>
    </source>
</evidence>
<comment type="catalytic activity">
    <reaction evidence="1">
        <text>a 5'-end diphospho-ribonucleoside in mRNA + GTP + H(+) = a 5'-end (5'-triphosphoguanosine)-ribonucleoside in mRNA + diphosphate</text>
        <dbReference type="Rhea" id="RHEA:67012"/>
        <dbReference type="Rhea" id="RHEA-COMP:17165"/>
        <dbReference type="Rhea" id="RHEA-COMP:17166"/>
        <dbReference type="ChEBI" id="CHEBI:15378"/>
        <dbReference type="ChEBI" id="CHEBI:33019"/>
        <dbReference type="ChEBI" id="CHEBI:37565"/>
        <dbReference type="ChEBI" id="CHEBI:167616"/>
        <dbReference type="ChEBI" id="CHEBI:167617"/>
        <dbReference type="EC" id="2.7.7.50"/>
    </reaction>
    <physiologicalReaction direction="left-to-right" evidence="1">
        <dbReference type="Rhea" id="RHEA:67013"/>
    </physiologicalReaction>
</comment>
<dbReference type="InterPro" id="IPR012340">
    <property type="entry name" value="NA-bd_OB-fold"/>
</dbReference>
<dbReference type="VEuPathDB" id="TriTrypDB:TRSC58_06234"/>
<dbReference type="GO" id="GO:0005524">
    <property type="term" value="F:ATP binding"/>
    <property type="evidence" value="ECO:0007669"/>
    <property type="project" value="InterPro"/>
</dbReference>
<keyword evidence="3" id="KW-0808">Transferase</keyword>
<dbReference type="SUPFAM" id="SSF50249">
    <property type="entry name" value="Nucleic acid-binding proteins"/>
    <property type="match status" value="1"/>
</dbReference>
<dbReference type="Gene3D" id="3.30.470.30">
    <property type="entry name" value="DNA ligase/mRNA capping enzyme"/>
    <property type="match status" value="1"/>
</dbReference>
<dbReference type="GO" id="GO:0004484">
    <property type="term" value="F:mRNA guanylyltransferase activity"/>
    <property type="evidence" value="ECO:0007669"/>
    <property type="project" value="UniProtKB-EC"/>
</dbReference>
<dbReference type="InterPro" id="IPR051029">
    <property type="entry name" value="mRNA_Capping_Enz/RNA_Phosphat"/>
</dbReference>
<dbReference type="AlphaFoldDB" id="A0A061IYL5"/>
<dbReference type="SUPFAM" id="SSF56091">
    <property type="entry name" value="DNA ligase/mRNA capping enzyme, catalytic domain"/>
    <property type="match status" value="1"/>
</dbReference>
<protein>
    <submittedName>
        <fullName evidence="3">RNA guanylyltransferase</fullName>
    </submittedName>
</protein>